<protein>
    <recommendedName>
        <fullName evidence="12">Geranylgeranyl diphosphate synthase</fullName>
        <ecNumber evidence="4">2.5.1.29</ecNumber>
    </recommendedName>
    <alternativeName>
        <fullName evidence="13">Farnesyltranstransferase</fullName>
    </alternativeName>
</protein>
<dbReference type="CDD" id="cd00685">
    <property type="entry name" value="Trans_IPPS_HT"/>
    <property type="match status" value="1"/>
</dbReference>
<proteinExistence type="inferred from homology"/>
<name>A0A3B0MR92_9RHOB</name>
<evidence type="ECO:0000256" key="13">
    <source>
        <dbReference type="ARBA" id="ARBA00032052"/>
    </source>
</evidence>
<dbReference type="PANTHER" id="PTHR43281:SF1">
    <property type="entry name" value="FARNESYL DIPHOSPHATE SYNTHASE"/>
    <property type="match status" value="1"/>
</dbReference>
<accession>A0A3B0MR92</accession>
<keyword evidence="10" id="KW-0149">Chlorophyll biosynthesis</keyword>
<keyword evidence="8" id="KW-0125">Carotenoid biosynthesis</keyword>
<dbReference type="PROSITE" id="PS00444">
    <property type="entry name" value="POLYPRENYL_SYNTHASE_2"/>
    <property type="match status" value="1"/>
</dbReference>
<evidence type="ECO:0000256" key="4">
    <source>
        <dbReference type="ARBA" id="ARBA00012382"/>
    </source>
</evidence>
<evidence type="ECO:0000256" key="6">
    <source>
        <dbReference type="ARBA" id="ARBA00022679"/>
    </source>
</evidence>
<evidence type="ECO:0000313" key="18">
    <source>
        <dbReference type="Proteomes" id="UP000272908"/>
    </source>
</evidence>
<dbReference type="OrthoDB" id="9805316at2"/>
<keyword evidence="6 16" id="KW-0808">Transferase</keyword>
<evidence type="ECO:0000256" key="1">
    <source>
        <dbReference type="ARBA" id="ARBA00001946"/>
    </source>
</evidence>
<evidence type="ECO:0000256" key="16">
    <source>
        <dbReference type="RuleBase" id="RU004466"/>
    </source>
</evidence>
<keyword evidence="9" id="KW-0460">Magnesium</keyword>
<evidence type="ECO:0000256" key="12">
    <source>
        <dbReference type="ARBA" id="ARBA00023818"/>
    </source>
</evidence>
<evidence type="ECO:0000256" key="5">
    <source>
        <dbReference type="ARBA" id="ARBA00022531"/>
    </source>
</evidence>
<dbReference type="Proteomes" id="UP000272908">
    <property type="component" value="Unassembled WGS sequence"/>
</dbReference>
<evidence type="ECO:0000256" key="14">
    <source>
        <dbReference type="ARBA" id="ARBA00048119"/>
    </source>
</evidence>
<comment type="function">
    <text evidence="15">Catalyzes the condensation of farnesyl diphosphate (FPP) and isopentenyl diphosphate (IPP) to yield geranylgeranyl diphosphate (GGPP) needed for biosynthesis of carotenoids and diterpenes.</text>
</comment>
<dbReference type="PANTHER" id="PTHR43281">
    <property type="entry name" value="FARNESYL DIPHOSPHATE SYNTHASE"/>
    <property type="match status" value="1"/>
</dbReference>
<reference evidence="18" key="1">
    <citation type="submission" date="2018-08" db="EMBL/GenBank/DDBJ databases">
        <authorList>
            <person name="Rodrigo-Torres L."/>
            <person name="Arahal R. D."/>
            <person name="Lucena T."/>
        </authorList>
    </citation>
    <scope>NUCLEOTIDE SEQUENCE [LARGE SCALE GENOMIC DNA]</scope>
    <source>
        <strain evidence="18">CECT 7235</strain>
    </source>
</reference>
<dbReference type="GO" id="GO:0004311">
    <property type="term" value="F:geranylgeranyl diphosphate synthase activity"/>
    <property type="evidence" value="ECO:0007669"/>
    <property type="project" value="UniProtKB-EC"/>
</dbReference>
<evidence type="ECO:0000256" key="9">
    <source>
        <dbReference type="ARBA" id="ARBA00022842"/>
    </source>
</evidence>
<dbReference type="RefSeq" id="WP_121093714.1">
    <property type="nucleotide sequence ID" value="NZ_UIHC01000008.1"/>
</dbReference>
<dbReference type="InterPro" id="IPR033749">
    <property type="entry name" value="Polyprenyl_synt_CS"/>
</dbReference>
<gene>
    <name evidence="17" type="ORF">ROE7235_01167</name>
</gene>
<keyword evidence="5" id="KW-0602">Photosynthesis</keyword>
<dbReference type="SUPFAM" id="SSF48576">
    <property type="entry name" value="Terpenoid synthases"/>
    <property type="match status" value="1"/>
</dbReference>
<evidence type="ECO:0000256" key="2">
    <source>
        <dbReference type="ARBA" id="ARBA00005221"/>
    </source>
</evidence>
<evidence type="ECO:0000256" key="10">
    <source>
        <dbReference type="ARBA" id="ARBA00023171"/>
    </source>
</evidence>
<dbReference type="InterPro" id="IPR008949">
    <property type="entry name" value="Isoprenoid_synthase_dom_sf"/>
</dbReference>
<organism evidence="17 18">
    <name type="scientific">Roseinatronobacter ekhonensis</name>
    <dbReference type="NCBI Taxonomy" id="254356"/>
    <lineage>
        <taxon>Bacteria</taxon>
        <taxon>Pseudomonadati</taxon>
        <taxon>Pseudomonadota</taxon>
        <taxon>Alphaproteobacteria</taxon>
        <taxon>Rhodobacterales</taxon>
        <taxon>Paracoccaceae</taxon>
        <taxon>Roseinatronobacter</taxon>
    </lineage>
</organism>
<dbReference type="AlphaFoldDB" id="A0A3B0MR92"/>
<sequence length="292" mass="30499">MDLSHRIDTAMSAAIARAQGQASPDGAVPGRLAAALHYAVTPGGARIRPTICLSVAKACGDDRPALSDSAAIALELIHCASLVHDDLPAFDNADFRRGKPTVHLAFSEPLAVLTGDSLIIAAFEELGGADDADAARALRLVRLLSRHTGMPHGICAGQGWESEAQVDLRAYHRSKTAALFVAATQMGALAAGQDPEPWEELGARIGEAFQVADDLRDALYDEQALGKPAGQDVANARPSAVEELGVQGAIKHLQDILSGAIASIPSCPGEGQLAQLVRLYAERMTPVAPARV</sequence>
<comment type="cofactor">
    <cofactor evidence="1">
        <name>Mg(2+)</name>
        <dbReference type="ChEBI" id="CHEBI:18420"/>
    </cofactor>
</comment>
<dbReference type="Gene3D" id="1.10.600.10">
    <property type="entry name" value="Farnesyl Diphosphate Synthase"/>
    <property type="match status" value="1"/>
</dbReference>
<dbReference type="Pfam" id="PF00348">
    <property type="entry name" value="polyprenyl_synt"/>
    <property type="match status" value="1"/>
</dbReference>
<evidence type="ECO:0000256" key="11">
    <source>
        <dbReference type="ARBA" id="ARBA00023229"/>
    </source>
</evidence>
<evidence type="ECO:0000256" key="8">
    <source>
        <dbReference type="ARBA" id="ARBA00022746"/>
    </source>
</evidence>
<dbReference type="GO" id="GO:0015995">
    <property type="term" value="P:chlorophyll biosynthetic process"/>
    <property type="evidence" value="ECO:0007669"/>
    <property type="project" value="UniProtKB-KW"/>
</dbReference>
<comment type="similarity">
    <text evidence="3 16">Belongs to the FPP/GGPP synthase family.</text>
</comment>
<dbReference type="InterPro" id="IPR000092">
    <property type="entry name" value="Polyprenyl_synt"/>
</dbReference>
<keyword evidence="11" id="KW-0414">Isoprene biosynthesis</keyword>
<keyword evidence="18" id="KW-1185">Reference proteome</keyword>
<dbReference type="FunFam" id="1.10.600.10:FF:000001">
    <property type="entry name" value="Geranylgeranyl diphosphate synthase"/>
    <property type="match status" value="1"/>
</dbReference>
<dbReference type="EMBL" id="UIHC01000008">
    <property type="protein sequence ID" value="SUZ31424.1"/>
    <property type="molecule type" value="Genomic_DNA"/>
</dbReference>
<evidence type="ECO:0000256" key="7">
    <source>
        <dbReference type="ARBA" id="ARBA00022723"/>
    </source>
</evidence>
<dbReference type="EC" id="2.5.1.29" evidence="4"/>
<dbReference type="GO" id="GO:0016117">
    <property type="term" value="P:carotenoid biosynthetic process"/>
    <property type="evidence" value="ECO:0007669"/>
    <property type="project" value="UniProtKB-KW"/>
</dbReference>
<comment type="catalytic activity">
    <reaction evidence="14">
        <text>isopentenyl diphosphate + (2E,6E)-farnesyl diphosphate = (2E,6E,10E)-geranylgeranyl diphosphate + diphosphate</text>
        <dbReference type="Rhea" id="RHEA:17653"/>
        <dbReference type="ChEBI" id="CHEBI:33019"/>
        <dbReference type="ChEBI" id="CHEBI:58756"/>
        <dbReference type="ChEBI" id="CHEBI:128769"/>
        <dbReference type="ChEBI" id="CHEBI:175763"/>
        <dbReference type="EC" id="2.5.1.29"/>
    </reaction>
</comment>
<dbReference type="GO" id="GO:0046872">
    <property type="term" value="F:metal ion binding"/>
    <property type="evidence" value="ECO:0007669"/>
    <property type="project" value="UniProtKB-KW"/>
</dbReference>
<evidence type="ECO:0000256" key="3">
    <source>
        <dbReference type="ARBA" id="ARBA00006706"/>
    </source>
</evidence>
<keyword evidence="7" id="KW-0479">Metal-binding</keyword>
<evidence type="ECO:0000313" key="17">
    <source>
        <dbReference type="EMBL" id="SUZ31424.1"/>
    </source>
</evidence>
<evidence type="ECO:0000256" key="15">
    <source>
        <dbReference type="ARBA" id="ARBA00054703"/>
    </source>
</evidence>
<dbReference type="SFLD" id="SFLDS00005">
    <property type="entry name" value="Isoprenoid_Synthase_Type_I"/>
    <property type="match status" value="1"/>
</dbReference>
<dbReference type="GO" id="GO:0015979">
    <property type="term" value="P:photosynthesis"/>
    <property type="evidence" value="ECO:0007669"/>
    <property type="project" value="UniProtKB-KW"/>
</dbReference>
<dbReference type="PROSITE" id="PS00723">
    <property type="entry name" value="POLYPRENYL_SYNTHASE_1"/>
    <property type="match status" value="1"/>
</dbReference>
<comment type="pathway">
    <text evidence="2">Isoprenoid biosynthesis; geranylgeranyl diphosphate biosynthesis; geranylgeranyl diphosphate from farnesyl diphosphate and isopentenyl diphosphate: step 1/1.</text>
</comment>